<gene>
    <name evidence="2" type="ORF">J2X05_004253</name>
</gene>
<accession>A0ABU1V4A5</accession>
<dbReference type="EMBL" id="JAVDVX010000013">
    <property type="protein sequence ID" value="MDR7092212.1"/>
    <property type="molecule type" value="Genomic_DNA"/>
</dbReference>
<evidence type="ECO:0000313" key="2">
    <source>
        <dbReference type="EMBL" id="MDR7092212.1"/>
    </source>
</evidence>
<dbReference type="RefSeq" id="WP_310076303.1">
    <property type="nucleotide sequence ID" value="NZ_JAVDVX010000013.1"/>
</dbReference>
<protein>
    <recommendedName>
        <fullName evidence="1">Filamentation induced by cAMP protein Fic-like C-terminal domain-containing protein</fullName>
    </recommendedName>
</protein>
<evidence type="ECO:0000259" key="1">
    <source>
        <dbReference type="Pfam" id="PF21247"/>
    </source>
</evidence>
<evidence type="ECO:0000313" key="3">
    <source>
        <dbReference type="Proteomes" id="UP001253595"/>
    </source>
</evidence>
<dbReference type="Pfam" id="PF21247">
    <property type="entry name" value="Fic-like_C"/>
    <property type="match status" value="1"/>
</dbReference>
<proteinExistence type="predicted"/>
<comment type="caution">
    <text evidence="2">The sequence shown here is derived from an EMBL/GenBank/DDBJ whole genome shotgun (WGS) entry which is preliminary data.</text>
</comment>
<dbReference type="InterPro" id="IPR049514">
    <property type="entry name" value="Fic-like_C"/>
</dbReference>
<sequence>MLQMILNTIESSSSLVTPQVTPQVKELLSALKGEMSRDDLQTALGLQDRKSFSKRYLKPALNAGLIEMTIPEKPNSRLQKYWISANSKYIL</sequence>
<dbReference type="Proteomes" id="UP001253595">
    <property type="component" value="Unassembled WGS sequence"/>
</dbReference>
<feature type="domain" description="Filamentation induced by cAMP protein Fic-like C-terminal" evidence="1">
    <location>
        <begin position="22"/>
        <end position="83"/>
    </location>
</feature>
<keyword evidence="3" id="KW-1185">Reference proteome</keyword>
<name>A0ABU1V4A5_9GAMM</name>
<organism evidence="2 3">
    <name type="scientific">Cellvibrio fibrivorans</name>
    <dbReference type="NCBI Taxonomy" id="126350"/>
    <lineage>
        <taxon>Bacteria</taxon>
        <taxon>Pseudomonadati</taxon>
        <taxon>Pseudomonadota</taxon>
        <taxon>Gammaproteobacteria</taxon>
        <taxon>Cellvibrionales</taxon>
        <taxon>Cellvibrionaceae</taxon>
        <taxon>Cellvibrio</taxon>
    </lineage>
</organism>
<reference evidence="2 3" key="1">
    <citation type="submission" date="2023-07" db="EMBL/GenBank/DDBJ databases">
        <title>Sorghum-associated microbial communities from plants grown in Nebraska, USA.</title>
        <authorList>
            <person name="Schachtman D."/>
        </authorList>
    </citation>
    <scope>NUCLEOTIDE SEQUENCE [LARGE SCALE GENOMIC DNA]</scope>
    <source>
        <strain evidence="2 3">BE190</strain>
    </source>
</reference>